<evidence type="ECO:0000313" key="1">
    <source>
        <dbReference type="EMBL" id="ESQ94661.1"/>
    </source>
</evidence>
<reference evidence="1 2" key="1">
    <citation type="journal article" date="2014" name="Nature">
        <title>Sequential evolution of bacterial morphology by co-option of a developmental regulator.</title>
        <authorList>
            <person name="Jiang C."/>
            <person name="Brown P.J."/>
            <person name="Ducret A."/>
            <person name="Brun Y.V."/>
        </authorList>
    </citation>
    <scope>NUCLEOTIDE SEQUENCE [LARGE SCALE GENOMIC DNA]</scope>
    <source>
        <strain evidence="1 2">DSM 16100</strain>
    </source>
</reference>
<sequence length="37" mass="4340">MVQVLNGPRDGAVFYALRDRRFLPMLAANKIYRQVYP</sequence>
<dbReference type="Proteomes" id="UP000017837">
    <property type="component" value="Unassembled WGS sequence"/>
</dbReference>
<name>V4Q212_9CAUL</name>
<proteinExistence type="predicted"/>
<accession>V4Q212</accession>
<organism evidence="1 2">
    <name type="scientific">Asticcacaulis benevestitus DSM 16100 = ATCC BAA-896</name>
    <dbReference type="NCBI Taxonomy" id="1121022"/>
    <lineage>
        <taxon>Bacteria</taxon>
        <taxon>Pseudomonadati</taxon>
        <taxon>Pseudomonadota</taxon>
        <taxon>Alphaproteobacteria</taxon>
        <taxon>Caulobacterales</taxon>
        <taxon>Caulobacteraceae</taxon>
        <taxon>Asticcacaulis</taxon>
    </lineage>
</organism>
<dbReference type="AlphaFoldDB" id="V4Q212"/>
<comment type="caution">
    <text evidence="1">The sequence shown here is derived from an EMBL/GenBank/DDBJ whole genome shotgun (WGS) entry which is preliminary data.</text>
</comment>
<evidence type="ECO:0000313" key="2">
    <source>
        <dbReference type="Proteomes" id="UP000017837"/>
    </source>
</evidence>
<keyword evidence="2" id="KW-1185">Reference proteome</keyword>
<protein>
    <submittedName>
        <fullName evidence="1">Uncharacterized protein</fullName>
    </submittedName>
</protein>
<gene>
    <name evidence="1" type="ORF">ABENE_00785</name>
</gene>
<dbReference type="PATRIC" id="fig|1121022.4.peg.154"/>
<dbReference type="EMBL" id="AWGB01000001">
    <property type="protein sequence ID" value="ESQ94661.1"/>
    <property type="molecule type" value="Genomic_DNA"/>
</dbReference>